<dbReference type="AlphaFoldDB" id="A0A6G1J3G8"/>
<proteinExistence type="predicted"/>
<feature type="compositionally biased region" description="Low complexity" evidence="1">
    <location>
        <begin position="584"/>
        <end position="597"/>
    </location>
</feature>
<feature type="region of interest" description="Disordered" evidence="1">
    <location>
        <begin position="438"/>
        <end position="457"/>
    </location>
</feature>
<feature type="compositionally biased region" description="Low complexity" evidence="1">
    <location>
        <begin position="526"/>
        <end position="546"/>
    </location>
</feature>
<evidence type="ECO:0000313" key="3">
    <source>
        <dbReference type="Proteomes" id="UP000799291"/>
    </source>
</evidence>
<feature type="compositionally biased region" description="Pro residues" evidence="1">
    <location>
        <begin position="552"/>
        <end position="563"/>
    </location>
</feature>
<feature type="compositionally biased region" description="Polar residues" evidence="1">
    <location>
        <begin position="641"/>
        <end position="664"/>
    </location>
</feature>
<name>A0A6G1J3G8_9PLEO</name>
<dbReference type="EMBL" id="MU005579">
    <property type="protein sequence ID" value="KAF2685066.1"/>
    <property type="molecule type" value="Genomic_DNA"/>
</dbReference>
<organism evidence="2 3">
    <name type="scientific">Lentithecium fluviatile CBS 122367</name>
    <dbReference type="NCBI Taxonomy" id="1168545"/>
    <lineage>
        <taxon>Eukaryota</taxon>
        <taxon>Fungi</taxon>
        <taxon>Dikarya</taxon>
        <taxon>Ascomycota</taxon>
        <taxon>Pezizomycotina</taxon>
        <taxon>Dothideomycetes</taxon>
        <taxon>Pleosporomycetidae</taxon>
        <taxon>Pleosporales</taxon>
        <taxon>Massarineae</taxon>
        <taxon>Lentitheciaceae</taxon>
        <taxon>Lentithecium</taxon>
    </lineage>
</organism>
<feature type="compositionally biased region" description="Low complexity" evidence="1">
    <location>
        <begin position="488"/>
        <end position="512"/>
    </location>
</feature>
<dbReference type="OrthoDB" id="3798150at2759"/>
<feature type="compositionally biased region" description="Polar residues" evidence="1">
    <location>
        <begin position="328"/>
        <end position="342"/>
    </location>
</feature>
<feature type="region of interest" description="Disordered" evidence="1">
    <location>
        <begin position="322"/>
        <end position="382"/>
    </location>
</feature>
<accession>A0A6G1J3G8</accession>
<feature type="compositionally biased region" description="Basic and acidic residues" evidence="1">
    <location>
        <begin position="665"/>
        <end position="679"/>
    </location>
</feature>
<feature type="compositionally biased region" description="Basic residues" evidence="1">
    <location>
        <begin position="741"/>
        <end position="750"/>
    </location>
</feature>
<sequence length="765" mass="82541">MIPGAGLYLPESLHANPDMSSNRTEAGTMKHKYFERKFATQDKDRKLDSSRASVSLYRKSSEDVTKVFSSLSTVFDFADYATSNDKVSSDSEVFINLLQRVRQDVTEASRLHTSRPVTDYFESWPDKKTWIDAILLDIQRALNDIGVYMETVRVSGDDGGAAGLRRKFEWVLSHQKKLISKQQNLTVCHQSLMAAVQLMLTAEMNAAFNGQDPVYEAPTRPWIQEDARDVLRSPHSRQKWRLSQRNLSLPSITVSEAGRDKFDVRSVDSAPVELPGSTPDDLPLPENWDLYAPPPKPRSASMDAGPLDRPAVEPLTAVLPGGIASRPETAQSNSQISAQSPSTPLPARRSLDQVRPSISLTHQTPRASLDQQRPRANSDQVLPSTSFVVIPRASFDQVRPLPTLSEKPLERYDSNASVSVTQAATVPLTTIRHRPKAVNVKKPPVKHRSLPSTLPRFPSQTSLMDDLSNWVLPAAARGVYQGKDSRISVDTSTSSTSVTSSPASVSTSSATSCPGVVKGFGPAVVPPSRYSPTTPTTSPSVHASPTNLAYKPPLPSRLPPPVSHPAAATERLTSAQPLLEGVANNPTPRSPRNSSPPEQNTQTPAREFIIEKSVSNAENSTKPSPAVPVASPPMPPRPGTSIETTTTPPLAQTSMAPAQVSTPSKDTEASEENGRESVAKEPPVSEAKELATVSAPPTEANPPENTKIEPVKPTAPTAPAVPTTSPPATPGVSSQPMTAQARRRAAHARRMQLAFGTEKDKAGTS</sequence>
<feature type="region of interest" description="Disordered" evidence="1">
    <location>
        <begin position="615"/>
        <end position="765"/>
    </location>
</feature>
<gene>
    <name evidence="2" type="ORF">K458DRAFT_417158</name>
</gene>
<feature type="region of interest" description="Disordered" evidence="1">
    <location>
        <begin position="483"/>
        <end position="603"/>
    </location>
</feature>
<protein>
    <submittedName>
        <fullName evidence="2">Uncharacterized protein</fullName>
    </submittedName>
</protein>
<keyword evidence="3" id="KW-1185">Reference proteome</keyword>
<feature type="region of interest" description="Disordered" evidence="1">
    <location>
        <begin position="267"/>
        <end position="309"/>
    </location>
</feature>
<dbReference type="Proteomes" id="UP000799291">
    <property type="component" value="Unassembled WGS sequence"/>
</dbReference>
<evidence type="ECO:0000313" key="2">
    <source>
        <dbReference type="EMBL" id="KAF2685066.1"/>
    </source>
</evidence>
<feature type="compositionally biased region" description="Low complexity" evidence="1">
    <location>
        <begin position="711"/>
        <end position="723"/>
    </location>
</feature>
<feature type="compositionally biased region" description="Polar residues" evidence="1">
    <location>
        <begin position="356"/>
        <end position="382"/>
    </location>
</feature>
<evidence type="ECO:0000256" key="1">
    <source>
        <dbReference type="SAM" id="MobiDB-lite"/>
    </source>
</evidence>
<reference evidence="2" key="1">
    <citation type="journal article" date="2020" name="Stud. Mycol.">
        <title>101 Dothideomycetes genomes: a test case for predicting lifestyles and emergence of pathogens.</title>
        <authorList>
            <person name="Haridas S."/>
            <person name="Albert R."/>
            <person name="Binder M."/>
            <person name="Bloem J."/>
            <person name="Labutti K."/>
            <person name="Salamov A."/>
            <person name="Andreopoulos B."/>
            <person name="Baker S."/>
            <person name="Barry K."/>
            <person name="Bills G."/>
            <person name="Bluhm B."/>
            <person name="Cannon C."/>
            <person name="Castanera R."/>
            <person name="Culley D."/>
            <person name="Daum C."/>
            <person name="Ezra D."/>
            <person name="Gonzalez J."/>
            <person name="Henrissat B."/>
            <person name="Kuo A."/>
            <person name="Liang C."/>
            <person name="Lipzen A."/>
            <person name="Lutzoni F."/>
            <person name="Magnuson J."/>
            <person name="Mondo S."/>
            <person name="Nolan M."/>
            <person name="Ohm R."/>
            <person name="Pangilinan J."/>
            <person name="Park H.-J."/>
            <person name="Ramirez L."/>
            <person name="Alfaro M."/>
            <person name="Sun H."/>
            <person name="Tritt A."/>
            <person name="Yoshinaga Y."/>
            <person name="Zwiers L.-H."/>
            <person name="Turgeon B."/>
            <person name="Goodwin S."/>
            <person name="Spatafora J."/>
            <person name="Crous P."/>
            <person name="Grigoriev I."/>
        </authorList>
    </citation>
    <scope>NUCLEOTIDE SEQUENCE</scope>
    <source>
        <strain evidence="2">CBS 122367</strain>
    </source>
</reference>